<dbReference type="AlphaFoldDB" id="A0A7J3SLG7"/>
<accession>A0A7J3SLG7</accession>
<dbReference type="InterPro" id="IPR023548">
    <property type="entry name" value="Brix_dom_Rbsml_bgen_prot"/>
</dbReference>
<dbReference type="HAMAP" id="MF_00699">
    <property type="entry name" value="BriX"/>
    <property type="match status" value="1"/>
</dbReference>
<evidence type="ECO:0000256" key="1">
    <source>
        <dbReference type="ARBA" id="ARBA00022517"/>
    </source>
</evidence>
<evidence type="ECO:0000256" key="2">
    <source>
        <dbReference type="HAMAP-Rule" id="MF_00699"/>
    </source>
</evidence>
<dbReference type="InterPro" id="IPR007109">
    <property type="entry name" value="Brix"/>
</dbReference>
<organism evidence="4">
    <name type="scientific">Fervidicoccus fontis</name>
    <dbReference type="NCBI Taxonomy" id="683846"/>
    <lineage>
        <taxon>Archaea</taxon>
        <taxon>Thermoproteota</taxon>
        <taxon>Thermoprotei</taxon>
        <taxon>Fervidicoccales</taxon>
        <taxon>Fervidicoccaceae</taxon>
        <taxon>Fervidicoccus</taxon>
    </lineage>
</organism>
<sequence>MKKQKVVVSTSREPSSKTRSFLKDLTSLVPWVVRVNRGKLTFYELIEEALMEGSNTLALIGEMRGNPSILRLYDLTEFTNSSKVLHTYTIMLKGITLSREAGHKGVNLEEVADIVIEPIVKADEEEKSLILALHQLFNSGIVPVEGKKHIRIIINPTFKLIKFKLMPINYEVGPIIRYSKVNMPKRIMELGEEVESE</sequence>
<dbReference type="EMBL" id="DTLS01000086">
    <property type="protein sequence ID" value="HGZ60193.1"/>
    <property type="molecule type" value="Genomic_DNA"/>
</dbReference>
<feature type="domain" description="Brix" evidence="3">
    <location>
        <begin position="4"/>
        <end position="189"/>
    </location>
</feature>
<dbReference type="PROSITE" id="PS50833">
    <property type="entry name" value="BRIX"/>
    <property type="match status" value="1"/>
</dbReference>
<dbReference type="SUPFAM" id="SSF52954">
    <property type="entry name" value="Class II aaRS ABD-related"/>
    <property type="match status" value="1"/>
</dbReference>
<dbReference type="GO" id="GO:0006364">
    <property type="term" value="P:rRNA processing"/>
    <property type="evidence" value="ECO:0007669"/>
    <property type="project" value="InterPro"/>
</dbReference>
<dbReference type="Gene3D" id="3.40.50.10480">
    <property type="entry name" value="Probable brix-domain ribosomal biogenesis protein"/>
    <property type="match status" value="1"/>
</dbReference>
<proteinExistence type="inferred from homology"/>
<comment type="caution">
    <text evidence="4">The sequence shown here is derived from an EMBL/GenBank/DDBJ whole genome shotgun (WGS) entry which is preliminary data.</text>
</comment>
<evidence type="ECO:0000313" key="4">
    <source>
        <dbReference type="EMBL" id="HGZ60193.1"/>
    </source>
</evidence>
<gene>
    <name evidence="4" type="ORF">ENW83_03175</name>
</gene>
<name>A0A7J3SLG7_9CREN</name>
<keyword evidence="1 2" id="KW-0690">Ribosome biogenesis</keyword>
<comment type="function">
    <text evidence="2">Probably involved in the biogenesis of the ribosome.</text>
</comment>
<dbReference type="GO" id="GO:0019843">
    <property type="term" value="F:rRNA binding"/>
    <property type="evidence" value="ECO:0007669"/>
    <property type="project" value="InterPro"/>
</dbReference>
<evidence type="ECO:0000259" key="3">
    <source>
        <dbReference type="PROSITE" id="PS50833"/>
    </source>
</evidence>
<reference evidence="4" key="1">
    <citation type="journal article" date="2020" name="mSystems">
        <title>Genome- and Community-Level Interaction Insights into Carbon Utilization and Element Cycling Functions of Hydrothermarchaeota in Hydrothermal Sediment.</title>
        <authorList>
            <person name="Zhou Z."/>
            <person name="Liu Y."/>
            <person name="Xu W."/>
            <person name="Pan J."/>
            <person name="Luo Z.H."/>
            <person name="Li M."/>
        </authorList>
    </citation>
    <scope>NUCLEOTIDE SEQUENCE [LARGE SCALE GENOMIC DNA]</scope>
    <source>
        <strain evidence="4">SpSt-885</strain>
    </source>
</reference>
<dbReference type="SMART" id="SM00879">
    <property type="entry name" value="Brix"/>
    <property type="match status" value="1"/>
</dbReference>
<protein>
    <recommendedName>
        <fullName evidence="2">Probable Brix domain-containing ribosomal biogenesis protein</fullName>
    </recommendedName>
</protein>